<sequence>MASIHVDDTRYAGDETSAVIWEQLHKRLKFGSVRKATEGWQKFCGRWERQDPTTLEMEISMQGYIDGVPTVKQRVVHGDQSLTPLTDGEKKLISSVVGQLNWAARQGRFDLCFGASLIQQLAGQGRAEALKWVNTVVRRAREPLQLKVPCLGCPLSEMVILAVSDAAYGAMPNGSSQGGTMVMVANPNVLEGEAPVCILEAISSKIQRVVRCSMSAEVSSLATAFEHGDYVRAVFVELVHPRFELKRWKVCVAPWQHILVTDARTGYDAVNSETLPTDRKIAIDVGVLRQGLVEEGNGCKVRWVPGSQMPGDGLTKWHHNGVLTTVMSSGLWSLRDTAEAQELRKVAAAKRAAWRRSAKATDS</sequence>
<dbReference type="AlphaFoldDB" id="A0A813BRP7"/>
<name>A0A813BRP7_9DINO</name>
<gene>
    <name evidence="1" type="primary">TY5A</name>
    <name evidence="1" type="ORF">SNEC2469_LOCUS31742</name>
</gene>
<comment type="caution">
    <text evidence="1">The sequence shown here is derived from an EMBL/GenBank/DDBJ whole genome shotgun (WGS) entry which is preliminary data.</text>
</comment>
<proteinExistence type="predicted"/>
<reference evidence="1" key="1">
    <citation type="submission" date="2021-02" db="EMBL/GenBank/DDBJ databases">
        <authorList>
            <person name="Dougan E. K."/>
            <person name="Rhodes N."/>
            <person name="Thang M."/>
            <person name="Chan C."/>
        </authorList>
    </citation>
    <scope>NUCLEOTIDE SEQUENCE</scope>
</reference>
<dbReference type="OrthoDB" id="409273at2759"/>
<organism evidence="1 2">
    <name type="scientific">Symbiodinium necroappetens</name>
    <dbReference type="NCBI Taxonomy" id="1628268"/>
    <lineage>
        <taxon>Eukaryota</taxon>
        <taxon>Sar</taxon>
        <taxon>Alveolata</taxon>
        <taxon>Dinophyceae</taxon>
        <taxon>Suessiales</taxon>
        <taxon>Symbiodiniaceae</taxon>
        <taxon>Symbiodinium</taxon>
    </lineage>
</organism>
<evidence type="ECO:0000313" key="1">
    <source>
        <dbReference type="EMBL" id="CAE7921054.1"/>
    </source>
</evidence>
<evidence type="ECO:0000313" key="2">
    <source>
        <dbReference type="Proteomes" id="UP000601435"/>
    </source>
</evidence>
<dbReference type="EMBL" id="CAJNJA010077877">
    <property type="protein sequence ID" value="CAE7921054.1"/>
    <property type="molecule type" value="Genomic_DNA"/>
</dbReference>
<protein>
    <submittedName>
        <fullName evidence="1">TY5A protein</fullName>
    </submittedName>
</protein>
<keyword evidence="2" id="KW-1185">Reference proteome</keyword>
<accession>A0A813BRP7</accession>
<dbReference type="Proteomes" id="UP000601435">
    <property type="component" value="Unassembled WGS sequence"/>
</dbReference>